<feature type="non-terminal residue" evidence="2">
    <location>
        <position position="297"/>
    </location>
</feature>
<dbReference type="Proteomes" id="UP000681722">
    <property type="component" value="Unassembled WGS sequence"/>
</dbReference>
<reference evidence="2" key="1">
    <citation type="submission" date="2021-02" db="EMBL/GenBank/DDBJ databases">
        <authorList>
            <person name="Nowell W R."/>
        </authorList>
    </citation>
    <scope>NUCLEOTIDE SEQUENCE</scope>
</reference>
<name>A0A8S2YJY2_9BILA</name>
<dbReference type="OrthoDB" id="10043736at2759"/>
<evidence type="ECO:0000256" key="1">
    <source>
        <dbReference type="SAM" id="Coils"/>
    </source>
</evidence>
<evidence type="ECO:0000313" key="3">
    <source>
        <dbReference type="Proteomes" id="UP000681722"/>
    </source>
</evidence>
<dbReference type="EMBL" id="CAJOBC010119684">
    <property type="protein sequence ID" value="CAF4568315.1"/>
    <property type="molecule type" value="Genomic_DNA"/>
</dbReference>
<protein>
    <submittedName>
        <fullName evidence="2">Uncharacterized protein</fullName>
    </submittedName>
</protein>
<comment type="caution">
    <text evidence="2">The sequence shown here is derived from an EMBL/GenBank/DDBJ whole genome shotgun (WGS) entry which is preliminary data.</text>
</comment>
<organism evidence="2 3">
    <name type="scientific">Didymodactylos carnosus</name>
    <dbReference type="NCBI Taxonomy" id="1234261"/>
    <lineage>
        <taxon>Eukaryota</taxon>
        <taxon>Metazoa</taxon>
        <taxon>Spiralia</taxon>
        <taxon>Gnathifera</taxon>
        <taxon>Rotifera</taxon>
        <taxon>Eurotatoria</taxon>
        <taxon>Bdelloidea</taxon>
        <taxon>Philodinida</taxon>
        <taxon>Philodinidae</taxon>
        <taxon>Didymodactylos</taxon>
    </lineage>
</organism>
<feature type="coiled-coil region" evidence="1">
    <location>
        <begin position="95"/>
        <end position="122"/>
    </location>
</feature>
<keyword evidence="1" id="KW-0175">Coiled coil</keyword>
<gene>
    <name evidence="2" type="ORF">SRO942_LOCUS47661</name>
</gene>
<proteinExistence type="predicted"/>
<accession>A0A8S2YJY2</accession>
<evidence type="ECO:0000313" key="2">
    <source>
        <dbReference type="EMBL" id="CAF4568315.1"/>
    </source>
</evidence>
<feature type="non-terminal residue" evidence="2">
    <location>
        <position position="1"/>
    </location>
</feature>
<sequence>FYDLKPNEELIELAKEIWQATADELRAKEQQEMLRQLIYLKRLPTKTDRIVNQLLHDNQISLSNPFLDSDQRASFVSRCSKTIIQCKFNLMMVQLDEMETVIRRHQLLLTSLQRKLSQLRSEEPHLYSNSLIDVIEERRQAMIQRFSGGEQQQQQLNKQHHCRSTIDIYSKISSLVPFIETELNLTPQQLSIFMNGLQYITPCQSRFSPKSIDEIVRIEFERISAPIKECLGKNQMSITDGRANQAFSELERIIYELYTKPLPPKLYRHAQREHKLVKHLQQLLQSRPDIIVLPIDK</sequence>
<dbReference type="AlphaFoldDB" id="A0A8S2YJY2"/>